<dbReference type="AlphaFoldDB" id="A0A1Q9C3M5"/>
<gene>
    <name evidence="1" type="ORF">AK812_SmicGene42416</name>
</gene>
<comment type="caution">
    <text evidence="1">The sequence shown here is derived from an EMBL/GenBank/DDBJ whole genome shotgun (WGS) entry which is preliminary data.</text>
</comment>
<sequence>MLGVLGCKVCGLWSFACRSGRAGRKQTLQDDCLTWRVSGPQDVVAARAADGPPISSIQSTAMAVTCGVA</sequence>
<dbReference type="EMBL" id="LSRX01001752">
    <property type="protein sequence ID" value="OLP77516.1"/>
    <property type="molecule type" value="Genomic_DNA"/>
</dbReference>
<evidence type="ECO:0000313" key="1">
    <source>
        <dbReference type="EMBL" id="OLP77516.1"/>
    </source>
</evidence>
<name>A0A1Q9C3M5_SYMMI</name>
<protein>
    <submittedName>
        <fullName evidence="1">Uncharacterized protein</fullName>
    </submittedName>
</protein>
<organism evidence="1 2">
    <name type="scientific">Symbiodinium microadriaticum</name>
    <name type="common">Dinoflagellate</name>
    <name type="synonym">Zooxanthella microadriatica</name>
    <dbReference type="NCBI Taxonomy" id="2951"/>
    <lineage>
        <taxon>Eukaryota</taxon>
        <taxon>Sar</taxon>
        <taxon>Alveolata</taxon>
        <taxon>Dinophyceae</taxon>
        <taxon>Suessiales</taxon>
        <taxon>Symbiodiniaceae</taxon>
        <taxon>Symbiodinium</taxon>
    </lineage>
</organism>
<accession>A0A1Q9C3M5</accession>
<keyword evidence="2" id="KW-1185">Reference proteome</keyword>
<evidence type="ECO:0000313" key="2">
    <source>
        <dbReference type="Proteomes" id="UP000186817"/>
    </source>
</evidence>
<proteinExistence type="predicted"/>
<dbReference type="Proteomes" id="UP000186817">
    <property type="component" value="Unassembled WGS sequence"/>
</dbReference>
<reference evidence="1 2" key="1">
    <citation type="submission" date="2016-02" db="EMBL/GenBank/DDBJ databases">
        <title>Genome analysis of coral dinoflagellate symbionts highlights evolutionary adaptations to a symbiotic lifestyle.</title>
        <authorList>
            <person name="Aranda M."/>
            <person name="Li Y."/>
            <person name="Liew Y.J."/>
            <person name="Baumgarten S."/>
            <person name="Simakov O."/>
            <person name="Wilson M."/>
            <person name="Piel J."/>
            <person name="Ashoor H."/>
            <person name="Bougouffa S."/>
            <person name="Bajic V.B."/>
            <person name="Ryu T."/>
            <person name="Ravasi T."/>
            <person name="Bayer T."/>
            <person name="Micklem G."/>
            <person name="Kim H."/>
            <person name="Bhak J."/>
            <person name="Lajeunesse T.C."/>
            <person name="Voolstra C.R."/>
        </authorList>
    </citation>
    <scope>NUCLEOTIDE SEQUENCE [LARGE SCALE GENOMIC DNA]</scope>
    <source>
        <strain evidence="1 2">CCMP2467</strain>
    </source>
</reference>